<dbReference type="EMBL" id="BMAV01013525">
    <property type="protein sequence ID" value="GFY61269.1"/>
    <property type="molecule type" value="Genomic_DNA"/>
</dbReference>
<evidence type="ECO:0000256" key="1">
    <source>
        <dbReference type="SAM" id="MobiDB-lite"/>
    </source>
</evidence>
<evidence type="ECO:0000313" key="3">
    <source>
        <dbReference type="Proteomes" id="UP000886998"/>
    </source>
</evidence>
<comment type="caution">
    <text evidence="2">The sequence shown here is derived from an EMBL/GenBank/DDBJ whole genome shotgun (WGS) entry which is preliminary data.</text>
</comment>
<reference evidence="2" key="1">
    <citation type="submission" date="2020-08" db="EMBL/GenBank/DDBJ databases">
        <title>Multicomponent nature underlies the extraordinary mechanical properties of spider dragline silk.</title>
        <authorList>
            <person name="Kono N."/>
            <person name="Nakamura H."/>
            <person name="Mori M."/>
            <person name="Yoshida Y."/>
            <person name="Ohtoshi R."/>
            <person name="Malay A.D."/>
            <person name="Moran D.A.P."/>
            <person name="Tomita M."/>
            <person name="Numata K."/>
            <person name="Arakawa K."/>
        </authorList>
    </citation>
    <scope>NUCLEOTIDE SEQUENCE</scope>
</reference>
<dbReference type="OrthoDB" id="6434902at2759"/>
<feature type="region of interest" description="Disordered" evidence="1">
    <location>
        <begin position="151"/>
        <end position="170"/>
    </location>
</feature>
<name>A0A8X6XX90_9ARAC</name>
<organism evidence="2 3">
    <name type="scientific">Trichonephila inaurata madagascariensis</name>
    <dbReference type="NCBI Taxonomy" id="2747483"/>
    <lineage>
        <taxon>Eukaryota</taxon>
        <taxon>Metazoa</taxon>
        <taxon>Ecdysozoa</taxon>
        <taxon>Arthropoda</taxon>
        <taxon>Chelicerata</taxon>
        <taxon>Arachnida</taxon>
        <taxon>Araneae</taxon>
        <taxon>Araneomorphae</taxon>
        <taxon>Entelegynae</taxon>
        <taxon>Araneoidea</taxon>
        <taxon>Nephilidae</taxon>
        <taxon>Trichonephila</taxon>
        <taxon>Trichonephila inaurata</taxon>
    </lineage>
</organism>
<accession>A0A8X6XX90</accession>
<dbReference type="AlphaFoldDB" id="A0A8X6XX90"/>
<keyword evidence="3" id="KW-1185">Reference proteome</keyword>
<evidence type="ECO:0000313" key="2">
    <source>
        <dbReference type="EMBL" id="GFY61269.1"/>
    </source>
</evidence>
<dbReference type="Proteomes" id="UP000886998">
    <property type="component" value="Unassembled WGS sequence"/>
</dbReference>
<protein>
    <submittedName>
        <fullName evidence="2">Uncharacterized protein</fullName>
    </submittedName>
</protein>
<sequence>MICTAPLLAAPNSHESSQDSLVSYSQFWFLIFKTFTMEQTQKSSLDKAESPLDFLFELWNEENQAIRIERLTSLERLHNYIVPRIPDAEPLLPTRNKMNMSIRMLCLRINVNLIHRILLHIAIFFNSKLDGIIRAVLGLVEYTSTNPSEAKLESGVEIESTSEDPQLALQ</sequence>
<proteinExistence type="predicted"/>
<gene>
    <name evidence="2" type="ORF">TNIN_181571</name>
</gene>